<protein>
    <submittedName>
        <fullName evidence="1">Uncharacterized protein</fullName>
    </submittedName>
</protein>
<feature type="non-terminal residue" evidence="1">
    <location>
        <position position="1"/>
    </location>
</feature>
<organism evidence="1 2">
    <name type="scientific">Cronartium quercuum f. sp. fusiforme G11</name>
    <dbReference type="NCBI Taxonomy" id="708437"/>
    <lineage>
        <taxon>Eukaryota</taxon>
        <taxon>Fungi</taxon>
        <taxon>Dikarya</taxon>
        <taxon>Basidiomycota</taxon>
        <taxon>Pucciniomycotina</taxon>
        <taxon>Pucciniomycetes</taxon>
        <taxon>Pucciniales</taxon>
        <taxon>Coleosporiaceae</taxon>
        <taxon>Cronartium</taxon>
    </lineage>
</organism>
<evidence type="ECO:0000313" key="2">
    <source>
        <dbReference type="Proteomes" id="UP000886653"/>
    </source>
</evidence>
<reference evidence="1" key="1">
    <citation type="submission" date="2013-11" db="EMBL/GenBank/DDBJ databases">
        <title>Genome sequence of the fusiform rust pathogen reveals effectors for host alternation and coevolution with pine.</title>
        <authorList>
            <consortium name="DOE Joint Genome Institute"/>
            <person name="Smith K."/>
            <person name="Pendleton A."/>
            <person name="Kubisiak T."/>
            <person name="Anderson C."/>
            <person name="Salamov A."/>
            <person name="Aerts A."/>
            <person name="Riley R."/>
            <person name="Clum A."/>
            <person name="Lindquist E."/>
            <person name="Ence D."/>
            <person name="Campbell M."/>
            <person name="Kronenberg Z."/>
            <person name="Feau N."/>
            <person name="Dhillon B."/>
            <person name="Hamelin R."/>
            <person name="Burleigh J."/>
            <person name="Smith J."/>
            <person name="Yandell M."/>
            <person name="Nelson C."/>
            <person name="Grigoriev I."/>
            <person name="Davis J."/>
        </authorList>
    </citation>
    <scope>NUCLEOTIDE SEQUENCE</scope>
    <source>
        <strain evidence="1">G11</strain>
    </source>
</reference>
<dbReference type="Proteomes" id="UP000886653">
    <property type="component" value="Unassembled WGS sequence"/>
</dbReference>
<comment type="caution">
    <text evidence="1">The sequence shown here is derived from an EMBL/GenBank/DDBJ whole genome shotgun (WGS) entry which is preliminary data.</text>
</comment>
<dbReference type="EMBL" id="MU167258">
    <property type="protein sequence ID" value="KAG0146627.1"/>
    <property type="molecule type" value="Genomic_DNA"/>
</dbReference>
<evidence type="ECO:0000313" key="1">
    <source>
        <dbReference type="EMBL" id="KAG0146627.1"/>
    </source>
</evidence>
<dbReference type="AlphaFoldDB" id="A0A9P6NM08"/>
<sequence length="63" mass="6802">RIIILLVGTGFGKSQVVELSLLVFGTFRKVTSLILNLLDTLGDSQVDFGDGDLSESSWTMLKG</sequence>
<accession>A0A9P6NM08</accession>
<keyword evidence="2" id="KW-1185">Reference proteome</keyword>
<proteinExistence type="predicted"/>
<name>A0A9P6NM08_9BASI</name>
<gene>
    <name evidence="1" type="ORF">CROQUDRAFT_44081</name>
</gene>